<protein>
    <recommendedName>
        <fullName evidence="5">Recombinase family protein</fullName>
    </recommendedName>
</protein>
<evidence type="ECO:0000313" key="4">
    <source>
        <dbReference type="EMBL" id="VYT68699.1"/>
    </source>
</evidence>
<dbReference type="Pfam" id="PF07508">
    <property type="entry name" value="Recombinase"/>
    <property type="match status" value="1"/>
</dbReference>
<dbReference type="SMART" id="SM00857">
    <property type="entry name" value="Resolvase"/>
    <property type="match status" value="1"/>
</dbReference>
<evidence type="ECO:0000259" key="2">
    <source>
        <dbReference type="PROSITE" id="PS51736"/>
    </source>
</evidence>
<reference evidence="4" key="1">
    <citation type="submission" date="2019-11" db="EMBL/GenBank/DDBJ databases">
        <authorList>
            <person name="Feng L."/>
        </authorList>
    </citation>
    <scope>NUCLEOTIDE SEQUENCE</scope>
    <source>
        <strain evidence="4">FplautiiLFYP42</strain>
    </source>
</reference>
<proteinExistence type="predicted"/>
<dbReference type="PANTHER" id="PTHR30461:SF23">
    <property type="entry name" value="DNA RECOMBINASE-RELATED"/>
    <property type="match status" value="1"/>
</dbReference>
<dbReference type="CDD" id="cd00338">
    <property type="entry name" value="Ser_Recombinase"/>
    <property type="match status" value="1"/>
</dbReference>
<accession>A0A6N2YP92</accession>
<dbReference type="GO" id="GO:0000150">
    <property type="term" value="F:DNA strand exchange activity"/>
    <property type="evidence" value="ECO:0007669"/>
    <property type="project" value="InterPro"/>
</dbReference>
<feature type="domain" description="Resolvase/invertase-type recombinase catalytic" evidence="2">
    <location>
        <begin position="34"/>
        <end position="182"/>
    </location>
</feature>
<feature type="coiled-coil region" evidence="1">
    <location>
        <begin position="416"/>
        <end position="472"/>
    </location>
</feature>
<feature type="domain" description="Recombinase" evidence="3">
    <location>
        <begin position="190"/>
        <end position="315"/>
    </location>
</feature>
<dbReference type="Gene3D" id="3.90.1750.20">
    <property type="entry name" value="Putative Large Serine Recombinase, Chain B, Domain 2"/>
    <property type="match status" value="1"/>
</dbReference>
<gene>
    <name evidence="4" type="ORF">FPLFYP42_00252</name>
</gene>
<dbReference type="Pfam" id="PF13408">
    <property type="entry name" value="Zn_ribbon_recom"/>
    <property type="match status" value="1"/>
</dbReference>
<dbReference type="InterPro" id="IPR050639">
    <property type="entry name" value="SSR_resolvase"/>
</dbReference>
<dbReference type="Pfam" id="PF00239">
    <property type="entry name" value="Resolvase"/>
    <property type="match status" value="1"/>
</dbReference>
<dbReference type="GO" id="GO:0003677">
    <property type="term" value="F:DNA binding"/>
    <property type="evidence" value="ECO:0007669"/>
    <property type="project" value="InterPro"/>
</dbReference>
<dbReference type="PROSITE" id="PS51737">
    <property type="entry name" value="RECOMBINASE_DNA_BIND"/>
    <property type="match status" value="1"/>
</dbReference>
<dbReference type="InterPro" id="IPR006119">
    <property type="entry name" value="Resolv_N"/>
</dbReference>
<keyword evidence="1" id="KW-0175">Coiled coil</keyword>
<evidence type="ECO:0000256" key="1">
    <source>
        <dbReference type="SAM" id="Coils"/>
    </source>
</evidence>
<dbReference type="AlphaFoldDB" id="A0A6N2YP92"/>
<dbReference type="RefSeq" id="WP_156620973.1">
    <property type="nucleotide sequence ID" value="NZ_CACRUB010000014.1"/>
</dbReference>
<evidence type="ECO:0000259" key="3">
    <source>
        <dbReference type="PROSITE" id="PS51737"/>
    </source>
</evidence>
<dbReference type="EMBL" id="CACRUB010000014">
    <property type="protein sequence ID" value="VYT68699.1"/>
    <property type="molecule type" value="Genomic_DNA"/>
</dbReference>
<dbReference type="InterPro" id="IPR036162">
    <property type="entry name" value="Resolvase-like_N_sf"/>
</dbReference>
<dbReference type="InterPro" id="IPR025827">
    <property type="entry name" value="Zn_ribbon_recom_dom"/>
</dbReference>
<dbReference type="PANTHER" id="PTHR30461">
    <property type="entry name" value="DNA-INVERTASE FROM LAMBDOID PROPHAGE"/>
    <property type="match status" value="1"/>
</dbReference>
<organism evidence="4">
    <name type="scientific">Flavonifractor plautii</name>
    <name type="common">Fusobacterium plautii</name>
    <dbReference type="NCBI Taxonomy" id="292800"/>
    <lineage>
        <taxon>Bacteria</taxon>
        <taxon>Bacillati</taxon>
        <taxon>Bacillota</taxon>
        <taxon>Clostridia</taxon>
        <taxon>Eubacteriales</taxon>
        <taxon>Oscillospiraceae</taxon>
        <taxon>Flavonifractor</taxon>
    </lineage>
</organism>
<dbReference type="InterPro" id="IPR038109">
    <property type="entry name" value="DNA_bind_recomb_sf"/>
</dbReference>
<dbReference type="Gene3D" id="3.40.50.1390">
    <property type="entry name" value="Resolvase, N-terminal catalytic domain"/>
    <property type="match status" value="1"/>
</dbReference>
<dbReference type="InterPro" id="IPR011109">
    <property type="entry name" value="DNA_bind_recombinase_dom"/>
</dbReference>
<dbReference type="PROSITE" id="PS51736">
    <property type="entry name" value="RECOMBINASES_3"/>
    <property type="match status" value="1"/>
</dbReference>
<name>A0A6N2YP92_FLAPL</name>
<dbReference type="SUPFAM" id="SSF53041">
    <property type="entry name" value="Resolvase-like"/>
    <property type="match status" value="1"/>
</dbReference>
<sequence length="533" mass="60824">MEEQKKTIGSLALNGAPQVITIAPSPPVRDRKLRVAAYARVSSSSEDQLNSFAAQNAHYTELITANPEWEFVDVYADKGITGTSAERRDEFQRLLADCRRGRVDKVLVKSSSRFARNTRECLEAIRELKVLGVGVCFEEQGIDTSELAGEFLTAIFAMLDQKESENISENMRWSYQVRMRSRTYCPPYLPYGFTHKDGAIQIHPEQAKIIQRIFREYLSGISVDGIAAGLCGDHVPHRQGRSVWTSTGIRYILSNEKYIGDSHWQKYYTPRSLPPRSKRNCGEADSYYVSGTHQAIITSEEFHAANQLMYQRGQKIALKSGCVHDFQHKIICGDCHSVFRRKAMNGIIYWVCIGRDKKRTDGCSILPLPEVVLMNAFLRGYYKLRRQGLPILERLLADLQNARKGKLLWSLDIVALNQKIADITRQDRLLAQLKQQGLVGPDIFISRQNELAEQLRAAKLEKERFLEAEEDQTIQQTQELIEALEAGPDFLDTFDGELFRELVDKIIVESNDRLRFRLVNSLELTESIERTVR</sequence>
<evidence type="ECO:0008006" key="5">
    <source>
        <dbReference type="Google" id="ProtNLM"/>
    </source>
</evidence>